<dbReference type="EMBL" id="SOFD01000028">
    <property type="protein sequence ID" value="TFB76107.1"/>
    <property type="molecule type" value="Genomic_DNA"/>
</dbReference>
<dbReference type="AlphaFoldDB" id="A0A4R8V1K7"/>
<gene>
    <name evidence="2" type="ORF">E3O21_11675</name>
    <name evidence="1" type="ORF">SAMN05216368_10915</name>
</gene>
<keyword evidence="4" id="KW-1185">Reference proteome</keyword>
<evidence type="ECO:0000313" key="1">
    <source>
        <dbReference type="EMBL" id="SDO00219.1"/>
    </source>
</evidence>
<dbReference type="EMBL" id="FNIB01000009">
    <property type="protein sequence ID" value="SDO00219.1"/>
    <property type="molecule type" value="Genomic_DNA"/>
</dbReference>
<accession>A0A4R8V1K7</accession>
<reference evidence="2 4" key="2">
    <citation type="submission" date="2019-03" db="EMBL/GenBank/DDBJ databases">
        <title>Genomics of glacier-inhabiting Cryobacterium strains.</title>
        <authorList>
            <person name="Liu Q."/>
            <person name="Xin Y.-H."/>
        </authorList>
    </citation>
    <scope>NUCLEOTIDE SEQUENCE [LARGE SCALE GENOMIC DNA]</scope>
    <source>
        <strain evidence="2 4">Hh8</strain>
    </source>
</reference>
<dbReference type="Proteomes" id="UP000199639">
    <property type="component" value="Unassembled WGS sequence"/>
</dbReference>
<dbReference type="STRING" id="1424659.SAMN05216368_10915"/>
<evidence type="ECO:0000313" key="2">
    <source>
        <dbReference type="EMBL" id="TFB76107.1"/>
    </source>
</evidence>
<organism evidence="1 3">
    <name type="scientific">Cryobacterium flavum</name>
    <dbReference type="NCBI Taxonomy" id="1424659"/>
    <lineage>
        <taxon>Bacteria</taxon>
        <taxon>Bacillati</taxon>
        <taxon>Actinomycetota</taxon>
        <taxon>Actinomycetes</taxon>
        <taxon>Micrococcales</taxon>
        <taxon>Microbacteriaceae</taxon>
        <taxon>Cryobacterium</taxon>
    </lineage>
</organism>
<name>A0A4R8V1K7_9MICO</name>
<dbReference type="RefSeq" id="WP_092341335.1">
    <property type="nucleotide sequence ID" value="NZ_FNIB01000009.1"/>
</dbReference>
<proteinExistence type="predicted"/>
<evidence type="ECO:0000313" key="3">
    <source>
        <dbReference type="Proteomes" id="UP000199639"/>
    </source>
</evidence>
<reference evidence="1 3" key="1">
    <citation type="submission" date="2016-10" db="EMBL/GenBank/DDBJ databases">
        <authorList>
            <person name="Varghese N."/>
            <person name="Submissions S."/>
        </authorList>
    </citation>
    <scope>NUCLEOTIDE SEQUENCE [LARGE SCALE GENOMIC DNA]</scope>
    <source>
        <strain evidence="1 3">CGMCC 1.11215</strain>
    </source>
</reference>
<dbReference type="Proteomes" id="UP000298252">
    <property type="component" value="Unassembled WGS sequence"/>
</dbReference>
<evidence type="ECO:0000313" key="4">
    <source>
        <dbReference type="Proteomes" id="UP000298252"/>
    </source>
</evidence>
<sequence>MTRSTEYRGVISVSVNDFGGHQELLEIHATPRGPVDILDADLTAAGVGRRGPIAAAVTEHGVFAEVPASGVRPVITALVGLGWTVFHDGGLN</sequence>
<protein>
    <submittedName>
        <fullName evidence="1">Uncharacterized protein</fullName>
    </submittedName>
</protein>